<dbReference type="GO" id="GO:0016887">
    <property type="term" value="F:ATP hydrolysis activity"/>
    <property type="evidence" value="ECO:0007669"/>
    <property type="project" value="InterPro"/>
</dbReference>
<evidence type="ECO:0000313" key="7">
    <source>
        <dbReference type="Proteomes" id="UP000739538"/>
    </source>
</evidence>
<reference evidence="6" key="2">
    <citation type="journal article" date="2021" name="Microbiome">
        <title>Successional dynamics and alternative stable states in a saline activated sludge microbial community over 9 years.</title>
        <authorList>
            <person name="Wang Y."/>
            <person name="Ye J."/>
            <person name="Ju F."/>
            <person name="Liu L."/>
            <person name="Boyd J.A."/>
            <person name="Deng Y."/>
            <person name="Parks D.H."/>
            <person name="Jiang X."/>
            <person name="Yin X."/>
            <person name="Woodcroft B.J."/>
            <person name="Tyson G.W."/>
            <person name="Hugenholtz P."/>
            <person name="Polz M.F."/>
            <person name="Zhang T."/>
        </authorList>
    </citation>
    <scope>NUCLEOTIDE SEQUENCE</scope>
    <source>
        <strain evidence="6">HKST-UBA02</strain>
    </source>
</reference>
<dbReference type="SMART" id="SM00382">
    <property type="entry name" value="AAA"/>
    <property type="match status" value="1"/>
</dbReference>
<dbReference type="InterPro" id="IPR003593">
    <property type="entry name" value="AAA+_ATPase"/>
</dbReference>
<evidence type="ECO:0000259" key="5">
    <source>
        <dbReference type="PROSITE" id="PS50893"/>
    </source>
</evidence>
<dbReference type="SUPFAM" id="SSF52540">
    <property type="entry name" value="P-loop containing nucleoside triphosphate hydrolases"/>
    <property type="match status" value="1"/>
</dbReference>
<dbReference type="InterPro" id="IPR027417">
    <property type="entry name" value="P-loop_NTPase"/>
</dbReference>
<sequence length="242" mass="26729">MAIRDLHVRLAGEDVLQGISLDIPRGDFLGLIGPNGAGKSVLLRTILGQIEPSHGDVRIFGQRLEDARGVVSYVPQFADFDRSFPIRVCEVVLMGLLKHRGIFHRWTRGDREVAYNALAKVDLAHLGERQIGKLSGGELQRVLIARALAVGSEILLLDEPSASLDTRVAGRLYELLRELSSSHTLVLVSHDIGVMSKHVRNLACLNRRLIHHGPPELTSEALHLTYGHSVEEISHHHEGIET</sequence>
<dbReference type="InterPro" id="IPR017871">
    <property type="entry name" value="ABC_transporter-like_CS"/>
</dbReference>
<keyword evidence="2" id="KW-0813">Transport</keyword>
<dbReference type="InterPro" id="IPR050153">
    <property type="entry name" value="Metal_Ion_Import_ABC"/>
</dbReference>
<gene>
    <name evidence="6" type="ORF">KDA27_23380</name>
</gene>
<organism evidence="6 7">
    <name type="scientific">Eiseniibacteriota bacterium</name>
    <dbReference type="NCBI Taxonomy" id="2212470"/>
    <lineage>
        <taxon>Bacteria</taxon>
        <taxon>Candidatus Eiseniibacteriota</taxon>
    </lineage>
</organism>
<dbReference type="Proteomes" id="UP000739538">
    <property type="component" value="Unassembled WGS sequence"/>
</dbReference>
<comment type="caution">
    <text evidence="6">The sequence shown here is derived from an EMBL/GenBank/DDBJ whole genome shotgun (WGS) entry which is preliminary data.</text>
</comment>
<dbReference type="EMBL" id="JAGQHS010000208">
    <property type="protein sequence ID" value="MCA9758755.1"/>
    <property type="molecule type" value="Genomic_DNA"/>
</dbReference>
<dbReference type="InterPro" id="IPR003439">
    <property type="entry name" value="ABC_transporter-like_ATP-bd"/>
</dbReference>
<dbReference type="PANTHER" id="PTHR42734:SF17">
    <property type="entry name" value="METAL TRANSPORT SYSTEM ATP-BINDING PROTEIN TM_0124-RELATED"/>
    <property type="match status" value="1"/>
</dbReference>
<evidence type="ECO:0000256" key="3">
    <source>
        <dbReference type="ARBA" id="ARBA00022741"/>
    </source>
</evidence>
<comment type="similarity">
    <text evidence="1">Belongs to the ABC transporter superfamily.</text>
</comment>
<dbReference type="CDD" id="cd03235">
    <property type="entry name" value="ABC_Metallic_Cations"/>
    <property type="match status" value="1"/>
</dbReference>
<reference evidence="6" key="1">
    <citation type="submission" date="2020-04" db="EMBL/GenBank/DDBJ databases">
        <authorList>
            <person name="Zhang T."/>
        </authorList>
    </citation>
    <scope>NUCLEOTIDE SEQUENCE</scope>
    <source>
        <strain evidence="6">HKST-UBA02</strain>
    </source>
</reference>
<name>A0A956NG41_UNCEI</name>
<evidence type="ECO:0000256" key="4">
    <source>
        <dbReference type="ARBA" id="ARBA00022840"/>
    </source>
</evidence>
<dbReference type="AlphaFoldDB" id="A0A956NG41"/>
<dbReference type="PROSITE" id="PS50893">
    <property type="entry name" value="ABC_TRANSPORTER_2"/>
    <property type="match status" value="1"/>
</dbReference>
<protein>
    <submittedName>
        <fullName evidence="6">Metal ABC transporter ATP-binding protein</fullName>
    </submittedName>
</protein>
<evidence type="ECO:0000256" key="1">
    <source>
        <dbReference type="ARBA" id="ARBA00005417"/>
    </source>
</evidence>
<accession>A0A956NG41</accession>
<proteinExistence type="inferred from homology"/>
<evidence type="ECO:0000313" key="6">
    <source>
        <dbReference type="EMBL" id="MCA9758755.1"/>
    </source>
</evidence>
<dbReference type="Gene3D" id="3.40.50.300">
    <property type="entry name" value="P-loop containing nucleotide triphosphate hydrolases"/>
    <property type="match status" value="1"/>
</dbReference>
<keyword evidence="4 6" id="KW-0067">ATP-binding</keyword>
<evidence type="ECO:0000256" key="2">
    <source>
        <dbReference type="ARBA" id="ARBA00022448"/>
    </source>
</evidence>
<dbReference type="GO" id="GO:0005524">
    <property type="term" value="F:ATP binding"/>
    <property type="evidence" value="ECO:0007669"/>
    <property type="project" value="UniProtKB-KW"/>
</dbReference>
<dbReference type="PANTHER" id="PTHR42734">
    <property type="entry name" value="METAL TRANSPORT SYSTEM ATP-BINDING PROTEIN TM_0124-RELATED"/>
    <property type="match status" value="1"/>
</dbReference>
<dbReference type="FunFam" id="3.40.50.300:FF:000134">
    <property type="entry name" value="Iron-enterobactin ABC transporter ATP-binding protein"/>
    <property type="match status" value="1"/>
</dbReference>
<dbReference type="Pfam" id="PF00005">
    <property type="entry name" value="ABC_tran"/>
    <property type="match status" value="1"/>
</dbReference>
<feature type="domain" description="ABC transporter" evidence="5">
    <location>
        <begin position="1"/>
        <end position="232"/>
    </location>
</feature>
<dbReference type="PROSITE" id="PS00211">
    <property type="entry name" value="ABC_TRANSPORTER_1"/>
    <property type="match status" value="1"/>
</dbReference>
<keyword evidence="3" id="KW-0547">Nucleotide-binding</keyword>